<dbReference type="EMBL" id="JAQQWM010000004">
    <property type="protein sequence ID" value="KAK8067795.1"/>
    <property type="molecule type" value="Genomic_DNA"/>
</dbReference>
<comment type="caution">
    <text evidence="2">The sequence shown here is derived from an EMBL/GenBank/DDBJ whole genome shotgun (WGS) entry which is preliminary data.</text>
</comment>
<keyword evidence="2" id="KW-0723">Serine/threonine-protein kinase</keyword>
<dbReference type="PANTHER" id="PTHR21310">
    <property type="entry name" value="AMINOGLYCOSIDE PHOSPHOTRANSFERASE-RELATED-RELATED"/>
    <property type="match status" value="1"/>
</dbReference>
<dbReference type="Proteomes" id="UP001446871">
    <property type="component" value="Unassembled WGS sequence"/>
</dbReference>
<reference evidence="2 3" key="1">
    <citation type="submission" date="2023-01" db="EMBL/GenBank/DDBJ databases">
        <title>Analysis of 21 Apiospora genomes using comparative genomics revels a genus with tremendous synthesis potential of carbohydrate active enzymes and secondary metabolites.</title>
        <authorList>
            <person name="Sorensen T."/>
        </authorList>
    </citation>
    <scope>NUCLEOTIDE SEQUENCE [LARGE SCALE GENOMIC DNA]</scope>
    <source>
        <strain evidence="2 3">CBS 83171</strain>
    </source>
</reference>
<sequence length="324" mass="37006">MAPPDSSPWDALKGWHNGTESLAINNTRGCRLLTRAAVRLTTLFLPRAWCRDGPCVYISKHLLVKTGPLTHLQEAATMKFVADNTSGVPVPKVHCAFVYEDRAYIVMERIQGESLPRAWRRLESDPAALAKIFKQLRRIMQELRSLKPPTDAGVQSCTGGSLYDSRNTRAFPRMGPFQTVHDFHTWLRDSLDPSEGKPENWHEDEQDWQDLIEMAALQDGSWPAPVFTHGDLNPSNIFVRGDEVVGIIDWETAGWYPIYWEYTSAWTVSINNEGWQNTLDQFLEPHPEALKMERTRQRWWGKFDTVTPCTMDRTVLFSVMCAGL</sequence>
<evidence type="ECO:0000313" key="3">
    <source>
        <dbReference type="Proteomes" id="UP001446871"/>
    </source>
</evidence>
<dbReference type="PANTHER" id="PTHR21310:SF55">
    <property type="entry name" value="AMINOGLYCOSIDE PHOSPHOTRANSFERASE DOMAIN-CONTAINING PROTEIN"/>
    <property type="match status" value="1"/>
</dbReference>
<gene>
    <name evidence="2" type="ORF">PG996_006907</name>
</gene>
<accession>A0ABR1V9B3</accession>
<evidence type="ECO:0000313" key="2">
    <source>
        <dbReference type="EMBL" id="KAK8067795.1"/>
    </source>
</evidence>
<dbReference type="Gene3D" id="3.90.1200.10">
    <property type="match status" value="1"/>
</dbReference>
<keyword evidence="2" id="KW-0808">Transferase</keyword>
<feature type="domain" description="Aminoglycoside phosphotransferase" evidence="1">
    <location>
        <begin position="72"/>
        <end position="282"/>
    </location>
</feature>
<dbReference type="InterPro" id="IPR002575">
    <property type="entry name" value="Aminoglycoside_PTrfase"/>
</dbReference>
<dbReference type="GO" id="GO:0004674">
    <property type="term" value="F:protein serine/threonine kinase activity"/>
    <property type="evidence" value="ECO:0007669"/>
    <property type="project" value="UniProtKB-KW"/>
</dbReference>
<name>A0ABR1V9B3_9PEZI</name>
<evidence type="ECO:0000259" key="1">
    <source>
        <dbReference type="Pfam" id="PF01636"/>
    </source>
</evidence>
<proteinExistence type="predicted"/>
<dbReference type="InterPro" id="IPR011009">
    <property type="entry name" value="Kinase-like_dom_sf"/>
</dbReference>
<dbReference type="InterPro" id="IPR051678">
    <property type="entry name" value="AGP_Transferase"/>
</dbReference>
<keyword evidence="3" id="KW-1185">Reference proteome</keyword>
<dbReference type="CDD" id="cd05120">
    <property type="entry name" value="APH_ChoK_like"/>
    <property type="match status" value="1"/>
</dbReference>
<organism evidence="2 3">
    <name type="scientific">Apiospora saccharicola</name>
    <dbReference type="NCBI Taxonomy" id="335842"/>
    <lineage>
        <taxon>Eukaryota</taxon>
        <taxon>Fungi</taxon>
        <taxon>Dikarya</taxon>
        <taxon>Ascomycota</taxon>
        <taxon>Pezizomycotina</taxon>
        <taxon>Sordariomycetes</taxon>
        <taxon>Xylariomycetidae</taxon>
        <taxon>Amphisphaeriales</taxon>
        <taxon>Apiosporaceae</taxon>
        <taxon>Apiospora</taxon>
    </lineage>
</organism>
<dbReference type="SUPFAM" id="SSF56112">
    <property type="entry name" value="Protein kinase-like (PK-like)"/>
    <property type="match status" value="1"/>
</dbReference>
<keyword evidence="2" id="KW-0418">Kinase</keyword>
<dbReference type="Pfam" id="PF01636">
    <property type="entry name" value="APH"/>
    <property type="match status" value="1"/>
</dbReference>
<protein>
    <submittedName>
        <fullName evidence="2">Serine/threonine protein kinase</fullName>
    </submittedName>
</protein>